<evidence type="ECO:0000256" key="2">
    <source>
        <dbReference type="ARBA" id="ARBA00012387"/>
    </source>
</evidence>
<gene>
    <name evidence="12" type="ORF">JCM17846_25430</name>
</gene>
<dbReference type="InterPro" id="IPR049577">
    <property type="entry name" value="GMPP_N"/>
</dbReference>
<dbReference type="GO" id="GO:0009298">
    <property type="term" value="P:GDP-mannose biosynthetic process"/>
    <property type="evidence" value="ECO:0007669"/>
    <property type="project" value="TreeGrafter"/>
</dbReference>
<dbReference type="InterPro" id="IPR011051">
    <property type="entry name" value="RmlC_Cupin_sf"/>
</dbReference>
<dbReference type="SUPFAM" id="SSF51182">
    <property type="entry name" value="RmlC-like cupins"/>
    <property type="match status" value="1"/>
</dbReference>
<sequence>MKIWPVVLSGGSGTRLWPLSRAHYPKQFLPIHSDQAMIQDTLARFGDPARFAPPLIIANDDHRFIVAEKLAEMGIDPLAIILEPGGKGTAPAAIMAALRLEQEDDQALMLLAPSDHVITALPDFMAALERATAAASGGKLVTFGIKADHPETGYGYIESGPALDQMPGAFAVAHFHEKPDAQTAQGYLDQGNVYWNSGIFLFRCDHLIKAYERHAPDMLKACRAALAGSRRDLAFERPDSHAFMSGPEGSIDRVLMEKAANVAVVPVDMGWSDLGSFRALWDHLPKNQDGNVLEGDIIALDSRNCLLRADGAFIAALGIEDLIIVTTKDTVLIAHKNRAEEVGRVVDQLKAQKREEHLMHPRVYRPWGSYETTDRGDRFQSKRIIVKPGEKLSLQKHHHRAEHWIVVEGTALVTRDEESFLLSENESCYIPLGSVHRLENPGKIPLHLIEVQSGSYLGKMISSALMTPMAGLDYD</sequence>
<evidence type="ECO:0000259" key="10">
    <source>
        <dbReference type="Pfam" id="PF01050"/>
    </source>
</evidence>
<dbReference type="Pfam" id="PF22640">
    <property type="entry name" value="ManC_GMP_beta-helix"/>
    <property type="match status" value="1"/>
</dbReference>
<dbReference type="GO" id="GO:0016853">
    <property type="term" value="F:isomerase activity"/>
    <property type="evidence" value="ECO:0007669"/>
    <property type="project" value="UniProtKB-KW"/>
</dbReference>
<dbReference type="Pfam" id="PF01050">
    <property type="entry name" value="MannoseP_isomer"/>
    <property type="match status" value="1"/>
</dbReference>
<evidence type="ECO:0000313" key="12">
    <source>
        <dbReference type="EMBL" id="GER04861.1"/>
    </source>
</evidence>
<dbReference type="CDD" id="cd02509">
    <property type="entry name" value="GDP-M1P_Guanylyltransferase"/>
    <property type="match status" value="1"/>
</dbReference>
<proteinExistence type="inferred from homology"/>
<keyword evidence="12" id="KW-0413">Isomerase</keyword>
<comment type="catalytic activity">
    <reaction evidence="7">
        <text>alpha-D-mannose 1-phosphate + GTP + H(+) = GDP-alpha-D-mannose + diphosphate</text>
        <dbReference type="Rhea" id="RHEA:15229"/>
        <dbReference type="ChEBI" id="CHEBI:15378"/>
        <dbReference type="ChEBI" id="CHEBI:33019"/>
        <dbReference type="ChEBI" id="CHEBI:37565"/>
        <dbReference type="ChEBI" id="CHEBI:57527"/>
        <dbReference type="ChEBI" id="CHEBI:58409"/>
        <dbReference type="EC" id="2.7.7.13"/>
    </reaction>
</comment>
<dbReference type="InterPro" id="IPR001538">
    <property type="entry name" value="Man6P_isomerase-2_C"/>
</dbReference>
<dbReference type="NCBIfam" id="TIGR01479">
    <property type="entry name" value="GMP_PMI"/>
    <property type="match status" value="1"/>
</dbReference>
<comment type="caution">
    <text evidence="12">The sequence shown here is derived from an EMBL/GenBank/DDBJ whole genome shotgun (WGS) entry which is preliminary data.</text>
</comment>
<keyword evidence="6" id="KW-0342">GTP-binding</keyword>
<evidence type="ECO:0000256" key="8">
    <source>
        <dbReference type="RuleBase" id="RU004190"/>
    </source>
</evidence>
<dbReference type="PANTHER" id="PTHR46390">
    <property type="entry name" value="MANNOSE-1-PHOSPHATE GUANYLYLTRANSFERASE"/>
    <property type="match status" value="1"/>
</dbReference>
<dbReference type="GO" id="GO:0004475">
    <property type="term" value="F:mannose-1-phosphate guanylyltransferase (GTP) activity"/>
    <property type="evidence" value="ECO:0007669"/>
    <property type="project" value="UniProtKB-EC"/>
</dbReference>
<evidence type="ECO:0000256" key="5">
    <source>
        <dbReference type="ARBA" id="ARBA00022741"/>
    </source>
</evidence>
<keyword evidence="5" id="KW-0547">Nucleotide-binding</keyword>
<reference evidence="12 13" key="1">
    <citation type="submission" date="2019-09" db="EMBL/GenBank/DDBJ databases">
        <title>NBRP : Genome information of microbial organism related human and environment.</title>
        <authorList>
            <person name="Hattori M."/>
            <person name="Oshima K."/>
            <person name="Inaba H."/>
            <person name="Suda W."/>
            <person name="Sakamoto M."/>
            <person name="Iino T."/>
            <person name="Kitahara M."/>
            <person name="Oshida Y."/>
            <person name="Iida T."/>
            <person name="Kudo T."/>
            <person name="Itoh T."/>
            <person name="Ohkuma M."/>
        </authorList>
    </citation>
    <scope>NUCLEOTIDE SEQUENCE [LARGE SCALE GENOMIC DNA]</scope>
    <source>
        <strain evidence="12 13">Q-1</strain>
    </source>
</reference>
<dbReference type="RefSeq" id="WP_313981772.1">
    <property type="nucleotide sequence ID" value="NZ_BKCN01000014.1"/>
</dbReference>
<evidence type="ECO:0000256" key="3">
    <source>
        <dbReference type="ARBA" id="ARBA00022679"/>
    </source>
</evidence>
<dbReference type="PANTHER" id="PTHR46390:SF1">
    <property type="entry name" value="MANNOSE-1-PHOSPHATE GUANYLYLTRANSFERASE"/>
    <property type="match status" value="1"/>
</dbReference>
<dbReference type="EMBL" id="BKCN01000014">
    <property type="protein sequence ID" value="GER04861.1"/>
    <property type="molecule type" value="Genomic_DNA"/>
</dbReference>
<dbReference type="Gene3D" id="2.60.120.10">
    <property type="entry name" value="Jelly Rolls"/>
    <property type="match status" value="1"/>
</dbReference>
<evidence type="ECO:0000256" key="6">
    <source>
        <dbReference type="ARBA" id="ARBA00023134"/>
    </source>
</evidence>
<dbReference type="FunFam" id="3.90.550.10:FF:000046">
    <property type="entry name" value="Mannose-1-phosphate guanylyltransferase (GDP)"/>
    <property type="match status" value="1"/>
</dbReference>
<dbReference type="Pfam" id="PF00483">
    <property type="entry name" value="NTP_transferase"/>
    <property type="match status" value="1"/>
</dbReference>
<dbReference type="InterPro" id="IPR051161">
    <property type="entry name" value="Mannose-6P_isomerase_type2"/>
</dbReference>
<feature type="domain" description="Mannose-6-phosphate isomerase type II C-terminal" evidence="10">
    <location>
        <begin position="353"/>
        <end position="459"/>
    </location>
</feature>
<evidence type="ECO:0000259" key="9">
    <source>
        <dbReference type="Pfam" id="PF00483"/>
    </source>
</evidence>
<feature type="domain" description="Nucleotidyl transferase" evidence="9">
    <location>
        <begin position="5"/>
        <end position="286"/>
    </location>
</feature>
<feature type="domain" description="MannoseP isomerase/GMP-like beta-helix" evidence="11">
    <location>
        <begin position="295"/>
        <end position="349"/>
    </location>
</feature>
<dbReference type="Gene3D" id="3.90.550.10">
    <property type="entry name" value="Spore Coat Polysaccharide Biosynthesis Protein SpsA, Chain A"/>
    <property type="match status" value="1"/>
</dbReference>
<evidence type="ECO:0000313" key="13">
    <source>
        <dbReference type="Proteomes" id="UP000324996"/>
    </source>
</evidence>
<dbReference type="InterPro" id="IPR029044">
    <property type="entry name" value="Nucleotide-diphossugar_trans"/>
</dbReference>
<dbReference type="GO" id="GO:0005525">
    <property type="term" value="F:GTP binding"/>
    <property type="evidence" value="ECO:0007669"/>
    <property type="project" value="UniProtKB-KW"/>
</dbReference>
<keyword evidence="4 12" id="KW-0548">Nucleotidyltransferase</keyword>
<dbReference type="GO" id="GO:0000271">
    <property type="term" value="P:polysaccharide biosynthetic process"/>
    <property type="evidence" value="ECO:0007669"/>
    <property type="project" value="InterPro"/>
</dbReference>
<keyword evidence="3 12" id="KW-0808">Transferase</keyword>
<dbReference type="SUPFAM" id="SSF53448">
    <property type="entry name" value="Nucleotide-diphospho-sugar transferases"/>
    <property type="match status" value="1"/>
</dbReference>
<dbReference type="FunFam" id="2.60.120.10:FF:000032">
    <property type="entry name" value="Mannose-1-phosphate guanylyltransferase/mannose-6-phosphate isomerase"/>
    <property type="match status" value="1"/>
</dbReference>
<dbReference type="CDD" id="cd02213">
    <property type="entry name" value="cupin_PMI_typeII_C"/>
    <property type="match status" value="1"/>
</dbReference>
<dbReference type="EC" id="2.7.7.13" evidence="2"/>
<protein>
    <recommendedName>
        <fullName evidence="2">mannose-1-phosphate guanylyltransferase</fullName>
        <ecNumber evidence="2">2.7.7.13</ecNumber>
    </recommendedName>
</protein>
<dbReference type="InterPro" id="IPR014710">
    <property type="entry name" value="RmlC-like_jellyroll"/>
</dbReference>
<evidence type="ECO:0000259" key="11">
    <source>
        <dbReference type="Pfam" id="PF22640"/>
    </source>
</evidence>
<comment type="similarity">
    <text evidence="1 8">Belongs to the mannose-6-phosphate isomerase type 2 family.</text>
</comment>
<dbReference type="AlphaFoldDB" id="A0A5A7N944"/>
<dbReference type="Proteomes" id="UP000324996">
    <property type="component" value="Unassembled WGS sequence"/>
</dbReference>
<evidence type="ECO:0000256" key="7">
    <source>
        <dbReference type="ARBA" id="ARBA00047343"/>
    </source>
</evidence>
<keyword evidence="13" id="KW-1185">Reference proteome</keyword>
<dbReference type="InterPro" id="IPR054566">
    <property type="entry name" value="ManC/GMP-like_b-helix"/>
</dbReference>
<accession>A0A5A7N944</accession>
<evidence type="ECO:0000256" key="4">
    <source>
        <dbReference type="ARBA" id="ARBA00022695"/>
    </source>
</evidence>
<organism evidence="12 13">
    <name type="scientific">Iodidimonas nitroreducens</name>
    <dbReference type="NCBI Taxonomy" id="1236968"/>
    <lineage>
        <taxon>Bacteria</taxon>
        <taxon>Pseudomonadati</taxon>
        <taxon>Pseudomonadota</taxon>
        <taxon>Alphaproteobacteria</taxon>
        <taxon>Iodidimonadales</taxon>
        <taxon>Iodidimonadaceae</taxon>
        <taxon>Iodidimonas</taxon>
    </lineage>
</organism>
<dbReference type="InterPro" id="IPR005835">
    <property type="entry name" value="NTP_transferase_dom"/>
</dbReference>
<dbReference type="InterPro" id="IPR006375">
    <property type="entry name" value="Man1P_GuaTrfase/Man6P_Isoase"/>
</dbReference>
<name>A0A5A7N944_9PROT</name>
<evidence type="ECO:0000256" key="1">
    <source>
        <dbReference type="ARBA" id="ARBA00006115"/>
    </source>
</evidence>